<proteinExistence type="predicted"/>
<dbReference type="AlphaFoldDB" id="A0A1Y2P9X8"/>
<dbReference type="STRING" id="1635173.WH52_12275"/>
<organism evidence="1 2">
    <name type="scientific">Tenacibaculum holothuriorum</name>
    <dbReference type="NCBI Taxonomy" id="1635173"/>
    <lineage>
        <taxon>Bacteria</taxon>
        <taxon>Pseudomonadati</taxon>
        <taxon>Bacteroidota</taxon>
        <taxon>Flavobacteriia</taxon>
        <taxon>Flavobacteriales</taxon>
        <taxon>Flavobacteriaceae</taxon>
        <taxon>Tenacibaculum</taxon>
    </lineage>
</organism>
<dbReference type="EMBL" id="LAPZ01000013">
    <property type="protein sequence ID" value="OSY87232.1"/>
    <property type="molecule type" value="Genomic_DNA"/>
</dbReference>
<dbReference type="OrthoDB" id="282859at2"/>
<dbReference type="InParanoid" id="A0A1Y2P9X8"/>
<reference evidence="1 2" key="1">
    <citation type="submission" date="2015-03" db="EMBL/GenBank/DDBJ databases">
        <title>Genome sequence of Tenacibaculum sp. S2-2, isolated from intestinal microbiota of sea cucumber, Apostichopus japonicas.</title>
        <authorList>
            <person name="Shao Z."/>
            <person name="Wang L."/>
            <person name="Li X."/>
        </authorList>
    </citation>
    <scope>NUCLEOTIDE SEQUENCE [LARGE SCALE GENOMIC DNA]</scope>
    <source>
        <strain evidence="1 2">S2-2</strain>
    </source>
</reference>
<evidence type="ECO:0000313" key="2">
    <source>
        <dbReference type="Proteomes" id="UP000194221"/>
    </source>
</evidence>
<dbReference type="Proteomes" id="UP000194221">
    <property type="component" value="Unassembled WGS sequence"/>
</dbReference>
<accession>A0A1Y2P9X8</accession>
<protein>
    <submittedName>
        <fullName evidence="1">Uncharacterized protein</fullName>
    </submittedName>
</protein>
<name>A0A1Y2P9X8_9FLAO</name>
<dbReference type="RefSeq" id="WP_086031259.1">
    <property type="nucleotide sequence ID" value="NZ_LAPZ01000013.1"/>
</dbReference>
<gene>
    <name evidence="1" type="ORF">WH52_12275</name>
</gene>
<keyword evidence="2" id="KW-1185">Reference proteome</keyword>
<evidence type="ECO:0000313" key="1">
    <source>
        <dbReference type="EMBL" id="OSY87232.1"/>
    </source>
</evidence>
<comment type="caution">
    <text evidence="1">The sequence shown here is derived from an EMBL/GenBank/DDBJ whole genome shotgun (WGS) entry which is preliminary data.</text>
</comment>
<sequence>MKTKIIGLLVVFLVVGNSFGQQKYASKETKDVIEKMMEAHGGYEKWKNLKTFSFTTAMYSKSLGFLRFWINDQTVDMKTRRSYQDWPLVGSQMSYDGKEAWGVNWRVGNPPNHQHSVFFYYLNLPWLTQDANVKLGEVKKLKHPAFKNEVYKIKMTYTKIPILGKSIRDTYTLYIDAQNYILSGYEYTVGYGPLLDILKLPKDKKVFGPLLRINNYTADINGLKYPVLMTTNSLDLKEQYGDHAIYNFKMNEKFDESRMIKPKNAVVDTSTDVRK</sequence>